<name>A0A934S4C4_9BACT</name>
<gene>
    <name evidence="6" type="ORF">JIN85_06600</name>
</gene>
<keyword evidence="7" id="KW-1185">Reference proteome</keyword>
<dbReference type="Gene3D" id="1.20.1080.10">
    <property type="entry name" value="Glycerol uptake facilitator protein"/>
    <property type="match status" value="1"/>
</dbReference>
<proteinExistence type="predicted"/>
<reference evidence="6" key="1">
    <citation type="submission" date="2021-01" db="EMBL/GenBank/DDBJ databases">
        <title>Modified the classification status of verrucomicrobia.</title>
        <authorList>
            <person name="Feng X."/>
        </authorList>
    </citation>
    <scope>NUCLEOTIDE SEQUENCE</scope>
    <source>
        <strain evidence="6">KCTC 22041</strain>
    </source>
</reference>
<feature type="transmembrane region" description="Helical" evidence="5">
    <location>
        <begin position="125"/>
        <end position="141"/>
    </location>
</feature>
<keyword evidence="4 5" id="KW-0472">Membrane</keyword>
<accession>A0A934S4C4</accession>
<evidence type="ECO:0000256" key="4">
    <source>
        <dbReference type="ARBA" id="ARBA00023136"/>
    </source>
</evidence>
<dbReference type="Pfam" id="PF01226">
    <property type="entry name" value="Form_Nir_trans"/>
    <property type="match status" value="1"/>
</dbReference>
<dbReference type="EMBL" id="JAENIJ010000007">
    <property type="protein sequence ID" value="MBK1882077.1"/>
    <property type="molecule type" value="Genomic_DNA"/>
</dbReference>
<evidence type="ECO:0000313" key="7">
    <source>
        <dbReference type="Proteomes" id="UP000603141"/>
    </source>
</evidence>
<keyword evidence="2 5" id="KW-0812">Transmembrane</keyword>
<dbReference type="PANTHER" id="PTHR30520:SF2">
    <property type="entry name" value="INNER MEMBRANE PROTEIN YFDC"/>
    <property type="match status" value="1"/>
</dbReference>
<feature type="transmembrane region" description="Helical" evidence="5">
    <location>
        <begin position="289"/>
        <end position="311"/>
    </location>
</feature>
<evidence type="ECO:0000313" key="6">
    <source>
        <dbReference type="EMBL" id="MBK1882077.1"/>
    </source>
</evidence>
<dbReference type="AlphaFoldDB" id="A0A934S4C4"/>
<dbReference type="Proteomes" id="UP000603141">
    <property type="component" value="Unassembled WGS sequence"/>
</dbReference>
<dbReference type="InterPro" id="IPR000292">
    <property type="entry name" value="For/NO2_transpt"/>
</dbReference>
<evidence type="ECO:0000256" key="5">
    <source>
        <dbReference type="SAM" id="Phobius"/>
    </source>
</evidence>
<dbReference type="GO" id="GO:0005886">
    <property type="term" value="C:plasma membrane"/>
    <property type="evidence" value="ECO:0007669"/>
    <property type="project" value="TreeGrafter"/>
</dbReference>
<feature type="transmembrane region" description="Helical" evidence="5">
    <location>
        <begin position="172"/>
        <end position="192"/>
    </location>
</feature>
<dbReference type="RefSeq" id="WP_200268857.1">
    <property type="nucleotide sequence ID" value="NZ_JAENIJ010000007.1"/>
</dbReference>
<evidence type="ECO:0000256" key="2">
    <source>
        <dbReference type="ARBA" id="ARBA00022692"/>
    </source>
</evidence>
<organism evidence="6 7">
    <name type="scientific">Luteolibacter pohnpeiensis</name>
    <dbReference type="NCBI Taxonomy" id="454153"/>
    <lineage>
        <taxon>Bacteria</taxon>
        <taxon>Pseudomonadati</taxon>
        <taxon>Verrucomicrobiota</taxon>
        <taxon>Verrucomicrobiia</taxon>
        <taxon>Verrucomicrobiales</taxon>
        <taxon>Verrucomicrobiaceae</taxon>
        <taxon>Luteolibacter</taxon>
    </lineage>
</organism>
<evidence type="ECO:0000256" key="3">
    <source>
        <dbReference type="ARBA" id="ARBA00022989"/>
    </source>
</evidence>
<protein>
    <submittedName>
        <fullName evidence="6">Formate/nitrite transporter family protein</fullName>
    </submittedName>
</protein>
<feature type="transmembrane region" description="Helical" evidence="5">
    <location>
        <begin position="212"/>
        <end position="237"/>
    </location>
</feature>
<sequence>MPKPRFLIPGGKRKCCKNELSGAEDEFIHPLANSSDEATFGLMWESDQKAKDQEHAEAMQEADERTAPPGKVVYHAILNEADFELSRPSAALAWSGLAAGLSMGFSVATPALLRSFLPEAEWTPLLSKLGYTIGFLIVILGRQQLFTENTLTPVLQLLKCKKLSVFWNVARLWGIVLLANLSGGFAFAWIAAHGDVFDPSVREEFAKIGREAMAHSFGVTMVRAVFAGWLIAMMVWLMPFAEVARVWVIIIISYVVGIGHFAHIIAGSIESFYLVVTSEISIWKSLGSFVIPTLLGNIVGGVALVSALAHAQFNREENAKN</sequence>
<dbReference type="PANTHER" id="PTHR30520">
    <property type="entry name" value="FORMATE TRANSPORTER-RELATED"/>
    <property type="match status" value="1"/>
</dbReference>
<feature type="transmembrane region" description="Helical" evidence="5">
    <location>
        <begin position="246"/>
        <end position="269"/>
    </location>
</feature>
<comment type="caution">
    <text evidence="6">The sequence shown here is derived from an EMBL/GenBank/DDBJ whole genome shotgun (WGS) entry which is preliminary data.</text>
</comment>
<dbReference type="GO" id="GO:0015499">
    <property type="term" value="F:formate transmembrane transporter activity"/>
    <property type="evidence" value="ECO:0007669"/>
    <property type="project" value="TreeGrafter"/>
</dbReference>
<evidence type="ECO:0000256" key="1">
    <source>
        <dbReference type="ARBA" id="ARBA00004141"/>
    </source>
</evidence>
<dbReference type="InterPro" id="IPR023271">
    <property type="entry name" value="Aquaporin-like"/>
</dbReference>
<keyword evidence="3 5" id="KW-1133">Transmembrane helix</keyword>
<feature type="transmembrane region" description="Helical" evidence="5">
    <location>
        <begin position="91"/>
        <end position="113"/>
    </location>
</feature>
<comment type="subcellular location">
    <subcellularLocation>
        <location evidence="1">Membrane</location>
        <topology evidence="1">Multi-pass membrane protein</topology>
    </subcellularLocation>
</comment>